<dbReference type="Proteomes" id="UP000430120">
    <property type="component" value="Unassembled WGS sequence"/>
</dbReference>
<accession>A0A643FDW8</accession>
<dbReference type="EMBL" id="VZPB01000024">
    <property type="protein sequence ID" value="KAB0581586.1"/>
    <property type="molecule type" value="Genomic_DNA"/>
</dbReference>
<dbReference type="Gene3D" id="3.30.565.10">
    <property type="entry name" value="Histidine kinase-like ATPase, C-terminal domain"/>
    <property type="match status" value="1"/>
</dbReference>
<feature type="transmembrane region" description="Helical" evidence="1">
    <location>
        <begin position="73"/>
        <end position="92"/>
    </location>
</feature>
<evidence type="ECO:0000313" key="4">
    <source>
        <dbReference type="Proteomes" id="UP000430120"/>
    </source>
</evidence>
<feature type="transmembrane region" description="Helical" evidence="1">
    <location>
        <begin position="98"/>
        <end position="120"/>
    </location>
</feature>
<dbReference type="PANTHER" id="PTHR34220">
    <property type="entry name" value="SENSOR HISTIDINE KINASE YPDA"/>
    <property type="match status" value="1"/>
</dbReference>
<keyword evidence="4" id="KW-1185">Reference proteome</keyword>
<feature type="transmembrane region" description="Helical" evidence="1">
    <location>
        <begin position="163"/>
        <end position="180"/>
    </location>
</feature>
<dbReference type="GO" id="GO:0000155">
    <property type="term" value="F:phosphorelay sensor kinase activity"/>
    <property type="evidence" value="ECO:0007669"/>
    <property type="project" value="InterPro"/>
</dbReference>
<evidence type="ECO:0000313" key="3">
    <source>
        <dbReference type="EMBL" id="KAB0581586.1"/>
    </source>
</evidence>
<dbReference type="InterPro" id="IPR010559">
    <property type="entry name" value="Sig_transdc_His_kin_internal"/>
</dbReference>
<dbReference type="AlphaFoldDB" id="A0A643FDW8"/>
<dbReference type="GO" id="GO:0016020">
    <property type="term" value="C:membrane"/>
    <property type="evidence" value="ECO:0007669"/>
    <property type="project" value="InterPro"/>
</dbReference>
<keyword evidence="1" id="KW-1133">Transmembrane helix</keyword>
<evidence type="ECO:0000256" key="1">
    <source>
        <dbReference type="SAM" id="Phobius"/>
    </source>
</evidence>
<sequence>MGARGRAGRGTRHFRPLPCRQARAPARIDAVSTPSDSSHTTLFDDLKLAAQLPGAPSAAGALPGCSSGMVLRALWLVHAVLGSGLLFVSRGLTHWVSLLSQAATVAVPATLGWLVTVCAARPLMARLPGWGQAVGVSAIGGVAALLAWVPMNRLGLSGDLDTTWLAPFMTGGLLAWLLLLSERWRYRARLPAATAARLADLQTRIRPHFLFNTLNTAIALVQVDPRRAEEVLEDLAELFRAALGAMDEATTLKDEVALSRRYLDIEQLRFGSRLRLTWDLDPQADDARLPPLVLQPLIENAVRHGVEPSDRGGQIEIRTRRRRDRVLISVTNTVPLDAARRPGHGIGLASVRERLRLMHDLDCDFRSGLIEDGRWRVSLGVPV</sequence>
<dbReference type="Pfam" id="PF06580">
    <property type="entry name" value="His_kinase"/>
    <property type="match status" value="1"/>
</dbReference>
<reference evidence="3 4" key="1">
    <citation type="submission" date="2019-09" db="EMBL/GenBank/DDBJ databases">
        <title>Draft genome sequences of 48 bacterial type strains from the CCUG.</title>
        <authorList>
            <person name="Tunovic T."/>
            <person name="Pineiro-Iglesias B."/>
            <person name="Unosson C."/>
            <person name="Inganas E."/>
            <person name="Ohlen M."/>
            <person name="Cardew S."/>
            <person name="Jensie-Markopoulos S."/>
            <person name="Salva-Serra F."/>
            <person name="Jaen-Luchoro D."/>
            <person name="Karlsson R."/>
            <person name="Svensson-Stadler L."/>
            <person name="Chun J."/>
            <person name="Moore E."/>
        </authorList>
    </citation>
    <scope>NUCLEOTIDE SEQUENCE [LARGE SCALE GENOMIC DNA]</scope>
    <source>
        <strain evidence="3 4">CCUG 30977</strain>
    </source>
</reference>
<keyword evidence="1" id="KW-0472">Membrane</keyword>
<organism evidence="3 4">
    <name type="scientific">Ideonella dechloratans</name>
    <dbReference type="NCBI Taxonomy" id="36863"/>
    <lineage>
        <taxon>Bacteria</taxon>
        <taxon>Pseudomonadati</taxon>
        <taxon>Pseudomonadota</taxon>
        <taxon>Betaproteobacteria</taxon>
        <taxon>Burkholderiales</taxon>
        <taxon>Sphaerotilaceae</taxon>
        <taxon>Ideonella</taxon>
    </lineage>
</organism>
<proteinExistence type="predicted"/>
<feature type="domain" description="Signal transduction histidine kinase internal region" evidence="2">
    <location>
        <begin position="196"/>
        <end position="274"/>
    </location>
</feature>
<dbReference type="SUPFAM" id="SSF55874">
    <property type="entry name" value="ATPase domain of HSP90 chaperone/DNA topoisomerase II/histidine kinase"/>
    <property type="match status" value="1"/>
</dbReference>
<comment type="caution">
    <text evidence="3">The sequence shown here is derived from an EMBL/GenBank/DDBJ whole genome shotgun (WGS) entry which is preliminary data.</text>
</comment>
<feature type="transmembrane region" description="Helical" evidence="1">
    <location>
        <begin position="132"/>
        <end position="151"/>
    </location>
</feature>
<keyword evidence="3" id="KW-0418">Kinase</keyword>
<dbReference type="InterPro" id="IPR036890">
    <property type="entry name" value="HATPase_C_sf"/>
</dbReference>
<evidence type="ECO:0000259" key="2">
    <source>
        <dbReference type="Pfam" id="PF06580"/>
    </source>
</evidence>
<keyword evidence="1" id="KW-0812">Transmembrane</keyword>
<dbReference type="PANTHER" id="PTHR34220:SF7">
    <property type="entry name" value="SENSOR HISTIDINE KINASE YPDA"/>
    <property type="match status" value="1"/>
</dbReference>
<keyword evidence="3" id="KW-0808">Transferase</keyword>
<name>A0A643FDW8_IDEDE</name>
<gene>
    <name evidence="3" type="ORF">F7Q92_11515</name>
</gene>
<dbReference type="OrthoDB" id="2514702at2"/>
<dbReference type="InterPro" id="IPR050640">
    <property type="entry name" value="Bact_2-comp_sensor_kinase"/>
</dbReference>
<protein>
    <submittedName>
        <fullName evidence="3">Sensor histidine kinase</fullName>
    </submittedName>
</protein>